<organism evidence="2 3">
    <name type="scientific">Trapa natans</name>
    <name type="common">Water chestnut</name>
    <dbReference type="NCBI Taxonomy" id="22666"/>
    <lineage>
        <taxon>Eukaryota</taxon>
        <taxon>Viridiplantae</taxon>
        <taxon>Streptophyta</taxon>
        <taxon>Embryophyta</taxon>
        <taxon>Tracheophyta</taxon>
        <taxon>Spermatophyta</taxon>
        <taxon>Magnoliopsida</taxon>
        <taxon>eudicotyledons</taxon>
        <taxon>Gunneridae</taxon>
        <taxon>Pentapetalae</taxon>
        <taxon>rosids</taxon>
        <taxon>malvids</taxon>
        <taxon>Myrtales</taxon>
        <taxon>Lythraceae</taxon>
        <taxon>Trapa</taxon>
    </lineage>
</organism>
<comment type="caution">
    <text evidence="2">The sequence shown here is derived from an EMBL/GenBank/DDBJ whole genome shotgun (WGS) entry which is preliminary data.</text>
</comment>
<evidence type="ECO:0000313" key="2">
    <source>
        <dbReference type="EMBL" id="KAK4798968.1"/>
    </source>
</evidence>
<keyword evidence="1" id="KW-0472">Membrane</keyword>
<gene>
    <name evidence="2" type="ORF">SAY86_024333</name>
</gene>
<dbReference type="AlphaFoldDB" id="A0AAN7MU98"/>
<proteinExistence type="predicted"/>
<evidence type="ECO:0000256" key="1">
    <source>
        <dbReference type="SAM" id="Phobius"/>
    </source>
</evidence>
<evidence type="ECO:0000313" key="3">
    <source>
        <dbReference type="Proteomes" id="UP001346149"/>
    </source>
</evidence>
<sequence>MEKTLRRVATWHSINSTLYIAKRRRRGGQLAKRMKSKAPASASVSAGTFYNNPASLIKICFNLFLAALLVSWFFMEDSAPRPTARELGTISRGGYRRAGFGDRGAVVGHPAPPDHGPCK</sequence>
<keyword evidence="1" id="KW-0812">Transmembrane</keyword>
<keyword evidence="3" id="KW-1185">Reference proteome</keyword>
<reference evidence="2 3" key="1">
    <citation type="journal article" date="2023" name="Hortic Res">
        <title>Pangenome of water caltrop reveals structural variations and asymmetric subgenome divergence after allopolyploidization.</title>
        <authorList>
            <person name="Zhang X."/>
            <person name="Chen Y."/>
            <person name="Wang L."/>
            <person name="Yuan Y."/>
            <person name="Fang M."/>
            <person name="Shi L."/>
            <person name="Lu R."/>
            <person name="Comes H.P."/>
            <person name="Ma Y."/>
            <person name="Chen Y."/>
            <person name="Huang G."/>
            <person name="Zhou Y."/>
            <person name="Zheng Z."/>
            <person name="Qiu Y."/>
        </authorList>
    </citation>
    <scope>NUCLEOTIDE SEQUENCE [LARGE SCALE GENOMIC DNA]</scope>
    <source>
        <strain evidence="2">F231</strain>
    </source>
</reference>
<accession>A0AAN7MU98</accession>
<dbReference type="Proteomes" id="UP001346149">
    <property type="component" value="Unassembled WGS sequence"/>
</dbReference>
<evidence type="ECO:0008006" key="4">
    <source>
        <dbReference type="Google" id="ProtNLM"/>
    </source>
</evidence>
<protein>
    <recommendedName>
        <fullName evidence="4">Transmembrane protein</fullName>
    </recommendedName>
</protein>
<name>A0AAN7MU98_TRANT</name>
<dbReference type="EMBL" id="JAXQNO010000004">
    <property type="protein sequence ID" value="KAK4798968.1"/>
    <property type="molecule type" value="Genomic_DNA"/>
</dbReference>
<feature type="transmembrane region" description="Helical" evidence="1">
    <location>
        <begin position="56"/>
        <end position="75"/>
    </location>
</feature>
<keyword evidence="1" id="KW-1133">Transmembrane helix</keyword>